<evidence type="ECO:0000313" key="3">
    <source>
        <dbReference type="Proteomes" id="UP001168552"/>
    </source>
</evidence>
<dbReference type="Pfam" id="PF17116">
    <property type="entry name" value="T9SS_plug_1st"/>
    <property type="match status" value="1"/>
</dbReference>
<dbReference type="InterPro" id="IPR031345">
    <property type="entry name" value="T9SS_Plug_N"/>
</dbReference>
<proteinExistence type="predicted"/>
<gene>
    <name evidence="2" type="ORF">QWY31_02005</name>
</gene>
<evidence type="ECO:0000313" key="2">
    <source>
        <dbReference type="EMBL" id="MDN4164253.1"/>
    </source>
</evidence>
<dbReference type="Proteomes" id="UP001168552">
    <property type="component" value="Unassembled WGS sequence"/>
</dbReference>
<organism evidence="2 3">
    <name type="scientific">Shiella aurantiaca</name>
    <dbReference type="NCBI Taxonomy" id="3058365"/>
    <lineage>
        <taxon>Bacteria</taxon>
        <taxon>Pseudomonadati</taxon>
        <taxon>Bacteroidota</taxon>
        <taxon>Cytophagia</taxon>
        <taxon>Cytophagales</taxon>
        <taxon>Shiellaceae</taxon>
        <taxon>Shiella</taxon>
    </lineage>
</organism>
<evidence type="ECO:0000259" key="1">
    <source>
        <dbReference type="Pfam" id="PF17116"/>
    </source>
</evidence>
<sequence>MRLKRFVLPILTFITLTQCVPVSPTSSSPGMELLYEDINYVPEVQTVQLYPFQGKDSDILQSPIVTLAQSGSLILRFDLLQENTEVLHAKIVHCNFDWTKSWLGDVEYLSAYNEFPINQFTYSVSTKVPYIHYELRVPKVKVTGNYLIYVYRNNDEGDLLLSRRFVVYKNDVGIEEEIGLSTNVHLRGSHQQIQFKISHPKTLVMNPTEDIRVVLRQNQRWDNAITKLKPNFFKEDMRVLEYNHFDGSNNFPGNNEFRFFDLRMLLSRGQRIDKVIPGSIPTVNIDADMPRGSRPYAQNLDINGNYFIQNLDRGGGNIESEYIKTNFTLKADQAYQGDIYLMGQLTQWRKEAYNKMQYNAERKQYELQLLLKQGWYNYQYESTLKEESQLLEGYYFPAENNYEILVYYRLQGARYDQVIGYKSINYNRPN</sequence>
<feature type="domain" description="Type 9 secretion system plug protein N-terminal" evidence="1">
    <location>
        <begin position="44"/>
        <end position="169"/>
    </location>
</feature>
<protein>
    <submittedName>
        <fullName evidence="2">DUF5103 domain-containing protein</fullName>
    </submittedName>
</protein>
<comment type="caution">
    <text evidence="2">The sequence shown here is derived from an EMBL/GenBank/DDBJ whole genome shotgun (WGS) entry which is preliminary data.</text>
</comment>
<reference evidence="2" key="1">
    <citation type="submission" date="2023-06" db="EMBL/GenBank/DDBJ databases">
        <title>Cytophagales bacterium Strain LB-30, isolated from soil.</title>
        <authorList>
            <person name="Liu B."/>
        </authorList>
    </citation>
    <scope>NUCLEOTIDE SEQUENCE</scope>
    <source>
        <strain evidence="2">LB-30</strain>
    </source>
</reference>
<keyword evidence="3" id="KW-1185">Reference proteome</keyword>
<dbReference type="EMBL" id="JAUHJS010000001">
    <property type="protein sequence ID" value="MDN4164253.1"/>
    <property type="molecule type" value="Genomic_DNA"/>
</dbReference>
<accession>A0ABT8F1S4</accession>
<name>A0ABT8F1S4_9BACT</name>